<evidence type="ECO:0000313" key="2">
    <source>
        <dbReference type="Proteomes" id="UP001380953"/>
    </source>
</evidence>
<reference evidence="1" key="1">
    <citation type="submission" date="2024-03" db="EMBL/GenBank/DDBJ databases">
        <title>Whole genome sequecning of epiphytes from Marcgravia umbellata leaves.</title>
        <authorList>
            <person name="Kumar G."/>
            <person name="Savka M.A."/>
        </authorList>
    </citation>
    <scope>NUCLEOTIDE SEQUENCE</scope>
    <source>
        <strain evidence="1">RIT_BL5</strain>
    </source>
</reference>
<dbReference type="EMBL" id="JBBKAR010000031">
    <property type="protein sequence ID" value="MEJ8304015.1"/>
    <property type="molecule type" value="Genomic_DNA"/>
</dbReference>
<dbReference type="Proteomes" id="UP001380953">
    <property type="component" value="Unassembled WGS sequence"/>
</dbReference>
<accession>A0ACC6PAS2</accession>
<evidence type="ECO:0000313" key="1">
    <source>
        <dbReference type="EMBL" id="MEJ8304015.1"/>
    </source>
</evidence>
<organism evidence="1 2">
    <name type="scientific">Saccharibacillus sacchari</name>
    <dbReference type="NCBI Taxonomy" id="456493"/>
    <lineage>
        <taxon>Bacteria</taxon>
        <taxon>Bacillati</taxon>
        <taxon>Bacillota</taxon>
        <taxon>Bacilli</taxon>
        <taxon>Bacillales</taxon>
        <taxon>Paenibacillaceae</taxon>
        <taxon>Saccharibacillus</taxon>
    </lineage>
</organism>
<comment type="caution">
    <text evidence="1">The sequence shown here is derived from an EMBL/GenBank/DDBJ whole genome shotgun (WGS) entry which is preliminary data.</text>
</comment>
<protein>
    <submittedName>
        <fullName evidence="1">ATP-grasp domain-containing protein</fullName>
    </submittedName>
</protein>
<gene>
    <name evidence="1" type="ORF">WKI47_08910</name>
</gene>
<sequence>MKAYIQTNANGEFYNINAFSAYEGFAALGWEIVKFYNVEQIADRDPATIVVGGIGNVRKRLELLGMEKKTAEIDYPDSLQPYFGRKIWATTLRTLFEDEPSWNVFIKPKDITKKFAGKVVKQYADFIGLMEEGTDTEIWCSEPVDFVTEWRCFIRYGEILDIRVYKGAWDSKLDLDVIRSAVRDFADAPAAYGLDFGIDRDGTMKLVEVNDGHSLGTYGIAPVNYAKFLAARWAELTGTTDDLVHL</sequence>
<name>A0ACC6PAS2_9BACL</name>
<proteinExistence type="predicted"/>
<keyword evidence="2" id="KW-1185">Reference proteome</keyword>